<keyword evidence="5" id="KW-1185">Reference proteome</keyword>
<dbReference type="Proteomes" id="UP001444661">
    <property type="component" value="Unassembled WGS sequence"/>
</dbReference>
<dbReference type="SUPFAM" id="SSF48403">
    <property type="entry name" value="Ankyrin repeat"/>
    <property type="match status" value="1"/>
</dbReference>
<dbReference type="InterPro" id="IPR002110">
    <property type="entry name" value="Ankyrin_rpt"/>
</dbReference>
<evidence type="ECO:0000313" key="4">
    <source>
        <dbReference type="EMBL" id="KAK8034209.1"/>
    </source>
</evidence>
<dbReference type="InterPro" id="IPR036770">
    <property type="entry name" value="Ankyrin_rpt-contain_sf"/>
</dbReference>
<comment type="caution">
    <text evidence="4">The sequence shown here is derived from an EMBL/GenBank/DDBJ whole genome shotgun (WGS) entry which is preliminary data.</text>
</comment>
<accession>A0ABR1SIV2</accession>
<keyword evidence="1" id="KW-0677">Repeat</keyword>
<dbReference type="Pfam" id="PF12796">
    <property type="entry name" value="Ank_2"/>
    <property type="match status" value="2"/>
</dbReference>
<feature type="repeat" description="ANK" evidence="3">
    <location>
        <begin position="202"/>
        <end position="230"/>
    </location>
</feature>
<keyword evidence="2 3" id="KW-0040">ANK repeat</keyword>
<dbReference type="Gene3D" id="1.25.40.20">
    <property type="entry name" value="Ankyrin repeat-containing domain"/>
    <property type="match status" value="2"/>
</dbReference>
<reference evidence="4 5" key="1">
    <citation type="submission" date="2023-01" db="EMBL/GenBank/DDBJ databases">
        <title>Analysis of 21 Apiospora genomes using comparative genomics revels a genus with tremendous synthesis potential of carbohydrate active enzymes and secondary metabolites.</title>
        <authorList>
            <person name="Sorensen T."/>
        </authorList>
    </citation>
    <scope>NUCLEOTIDE SEQUENCE [LARGE SCALE GENOMIC DNA]</scope>
    <source>
        <strain evidence="4 5">CBS 33761</strain>
    </source>
</reference>
<protein>
    <submittedName>
        <fullName evidence="4">Ankyrin repeat protein</fullName>
    </submittedName>
</protein>
<dbReference type="EMBL" id="JAQQWK010000009">
    <property type="protein sequence ID" value="KAK8034209.1"/>
    <property type="molecule type" value="Genomic_DNA"/>
</dbReference>
<dbReference type="SMART" id="SM00248">
    <property type="entry name" value="ANK"/>
    <property type="match status" value="4"/>
</dbReference>
<dbReference type="PANTHER" id="PTHR24198">
    <property type="entry name" value="ANKYRIN REPEAT AND PROTEIN KINASE DOMAIN-CONTAINING PROTEIN"/>
    <property type="match status" value="1"/>
</dbReference>
<evidence type="ECO:0000256" key="1">
    <source>
        <dbReference type="ARBA" id="ARBA00022737"/>
    </source>
</evidence>
<sequence length="266" mass="29243">MEEYLAYYAARYWAEHAKVVELSQKAPTPVVVDFLSLQETVSLSYLYYAPDDDIHSPLGTTQRVESYPPADPRRISALYYAACTGLVYSAMQMLRRGAALNTSCGKLGTALRAAALNGEMMLVEQLLEDGAPIDAQFELFSTALQAPAGLGDESMVRLLLERGAAIDARSELCGTALEVASGEGRWANARLLLEMGAEIGYALHAAARSGHRDIIRLLLDKGAKLDMRDDYRFTPLRWAEIKRQPMEILGLLGHQGVQKATSLYNL</sequence>
<dbReference type="PROSITE" id="PS50088">
    <property type="entry name" value="ANK_REPEAT"/>
    <property type="match status" value="3"/>
</dbReference>
<proteinExistence type="predicted"/>
<feature type="repeat" description="ANK" evidence="3">
    <location>
        <begin position="106"/>
        <end position="138"/>
    </location>
</feature>
<evidence type="ECO:0000256" key="3">
    <source>
        <dbReference type="PROSITE-ProRule" id="PRU00023"/>
    </source>
</evidence>
<name>A0ABR1SIV2_9PEZI</name>
<organism evidence="4 5">
    <name type="scientific">Apiospora rasikravindrae</name>
    <dbReference type="NCBI Taxonomy" id="990691"/>
    <lineage>
        <taxon>Eukaryota</taxon>
        <taxon>Fungi</taxon>
        <taxon>Dikarya</taxon>
        <taxon>Ascomycota</taxon>
        <taxon>Pezizomycotina</taxon>
        <taxon>Sordariomycetes</taxon>
        <taxon>Xylariomycetidae</taxon>
        <taxon>Amphisphaeriales</taxon>
        <taxon>Apiosporaceae</taxon>
        <taxon>Apiospora</taxon>
    </lineage>
</organism>
<gene>
    <name evidence="4" type="ORF">PG993_009204</name>
</gene>
<evidence type="ECO:0000313" key="5">
    <source>
        <dbReference type="Proteomes" id="UP001444661"/>
    </source>
</evidence>
<evidence type="ECO:0000256" key="2">
    <source>
        <dbReference type="ARBA" id="ARBA00023043"/>
    </source>
</evidence>
<feature type="repeat" description="ANK" evidence="3">
    <location>
        <begin position="139"/>
        <end position="171"/>
    </location>
</feature>
<dbReference type="PROSITE" id="PS50297">
    <property type="entry name" value="ANK_REP_REGION"/>
    <property type="match status" value="1"/>
</dbReference>
<dbReference type="PANTHER" id="PTHR24198:SF165">
    <property type="entry name" value="ANKYRIN REPEAT-CONTAINING PROTEIN-RELATED"/>
    <property type="match status" value="1"/>
</dbReference>